<feature type="region of interest" description="Disordered" evidence="6">
    <location>
        <begin position="101"/>
        <end position="121"/>
    </location>
</feature>
<dbReference type="InterPro" id="IPR013325">
    <property type="entry name" value="RNA_pol_sigma_r2"/>
</dbReference>
<evidence type="ECO:0000256" key="5">
    <source>
        <dbReference type="ARBA" id="ARBA00023163"/>
    </source>
</evidence>
<evidence type="ECO:0000256" key="1">
    <source>
        <dbReference type="ARBA" id="ARBA00010641"/>
    </source>
</evidence>
<dbReference type="GO" id="GO:0016987">
    <property type="term" value="F:sigma factor activity"/>
    <property type="evidence" value="ECO:0007669"/>
    <property type="project" value="UniProtKB-KW"/>
</dbReference>
<dbReference type="InterPro" id="IPR014284">
    <property type="entry name" value="RNA_pol_sigma-70_dom"/>
</dbReference>
<evidence type="ECO:0000313" key="8">
    <source>
        <dbReference type="EMBL" id="AKV02363.1"/>
    </source>
</evidence>
<name>A0A0K1Q9F5_9BACT</name>
<dbReference type="KEGG" id="llu:AKJ09_09026"/>
<reference evidence="8 9" key="1">
    <citation type="submission" date="2015-08" db="EMBL/GenBank/DDBJ databases">
        <authorList>
            <person name="Babu N.S."/>
            <person name="Beckwith C.J."/>
            <person name="Beseler K.G."/>
            <person name="Brison A."/>
            <person name="Carone J.V."/>
            <person name="Caskin T.P."/>
            <person name="Diamond M."/>
            <person name="Durham M.E."/>
            <person name="Foxe J.M."/>
            <person name="Go M."/>
            <person name="Henderson B.A."/>
            <person name="Jones I.B."/>
            <person name="McGettigan J.A."/>
            <person name="Micheletti S.J."/>
            <person name="Nasrallah M.E."/>
            <person name="Ortiz D."/>
            <person name="Piller C.R."/>
            <person name="Privatt S.R."/>
            <person name="Schneider S.L."/>
            <person name="Sharp S."/>
            <person name="Smith T.C."/>
            <person name="Stanton J.D."/>
            <person name="Ullery H.E."/>
            <person name="Wilson R.J."/>
            <person name="Serrano M.G."/>
            <person name="Buck G."/>
            <person name="Lee V."/>
            <person name="Wang Y."/>
            <person name="Carvalho R."/>
            <person name="Voegtly L."/>
            <person name="Shi R."/>
            <person name="Duckworth R."/>
            <person name="Johnson A."/>
            <person name="Loviza R."/>
            <person name="Walstead R."/>
            <person name="Shah Z."/>
            <person name="Kiflezghi M."/>
            <person name="Wade K."/>
            <person name="Ball S.L."/>
            <person name="Bradley K.W."/>
            <person name="Asai D.J."/>
            <person name="Bowman C.A."/>
            <person name="Russell D.A."/>
            <person name="Pope W.H."/>
            <person name="Jacobs-Sera D."/>
            <person name="Hendrix R.W."/>
            <person name="Hatfull G.F."/>
        </authorList>
    </citation>
    <scope>NUCLEOTIDE SEQUENCE [LARGE SCALE GENOMIC DNA]</scope>
    <source>
        <strain evidence="8 9">DSM 27648</strain>
    </source>
</reference>
<dbReference type="STRING" id="1391654.AKJ09_09026"/>
<protein>
    <submittedName>
        <fullName evidence="8">RNA polymerase sigma factor RpoE</fullName>
    </submittedName>
</protein>
<evidence type="ECO:0000256" key="3">
    <source>
        <dbReference type="ARBA" id="ARBA00023082"/>
    </source>
</evidence>
<dbReference type="Proteomes" id="UP000064967">
    <property type="component" value="Chromosome"/>
</dbReference>
<dbReference type="InterPro" id="IPR039425">
    <property type="entry name" value="RNA_pol_sigma-70-like"/>
</dbReference>
<dbReference type="EMBL" id="CP012333">
    <property type="protein sequence ID" value="AKV02363.1"/>
    <property type="molecule type" value="Genomic_DNA"/>
</dbReference>
<organism evidence="8 9">
    <name type="scientific">Labilithrix luteola</name>
    <dbReference type="NCBI Taxonomy" id="1391654"/>
    <lineage>
        <taxon>Bacteria</taxon>
        <taxon>Pseudomonadati</taxon>
        <taxon>Myxococcota</taxon>
        <taxon>Polyangia</taxon>
        <taxon>Polyangiales</taxon>
        <taxon>Labilitrichaceae</taxon>
        <taxon>Labilithrix</taxon>
    </lineage>
</organism>
<dbReference type="InterPro" id="IPR036388">
    <property type="entry name" value="WH-like_DNA-bd_sf"/>
</dbReference>
<keyword evidence="5" id="KW-0804">Transcription</keyword>
<proteinExistence type="inferred from homology"/>
<dbReference type="Gene3D" id="1.10.1740.10">
    <property type="match status" value="1"/>
</dbReference>
<dbReference type="OrthoDB" id="5513261at2"/>
<evidence type="ECO:0000256" key="2">
    <source>
        <dbReference type="ARBA" id="ARBA00023015"/>
    </source>
</evidence>
<dbReference type="NCBIfam" id="TIGR02937">
    <property type="entry name" value="sigma70-ECF"/>
    <property type="match status" value="1"/>
</dbReference>
<dbReference type="Pfam" id="PF08281">
    <property type="entry name" value="Sigma70_r4_2"/>
    <property type="match status" value="1"/>
</dbReference>
<keyword evidence="4" id="KW-0238">DNA-binding</keyword>
<dbReference type="InterPro" id="IPR013324">
    <property type="entry name" value="RNA_pol_sigma_r3/r4-like"/>
</dbReference>
<dbReference type="PANTHER" id="PTHR43133">
    <property type="entry name" value="RNA POLYMERASE ECF-TYPE SIGMA FACTO"/>
    <property type="match status" value="1"/>
</dbReference>
<dbReference type="RefSeq" id="WP_146653294.1">
    <property type="nucleotide sequence ID" value="NZ_CP012333.1"/>
</dbReference>
<dbReference type="CDD" id="cd06171">
    <property type="entry name" value="Sigma70_r4"/>
    <property type="match status" value="1"/>
</dbReference>
<sequence length="201" mass="22437">MAADVFENLHADGPGDNAHGASKAVVDEARLRRIVNADYGFLWRSLRRLGVPEADTDDAAQRVLGVLARRLGDVAPGSERAFLFQTALRVASEMRRSKRRSRLTFDNERADDLHDETPGPDTVLEQRKARELLSEVIAQLDLDVAAVFVLFELEELTTNEISALLGLPPGTVSTRLRKARAEFDVIVRRIRARHTSQGRTR</sequence>
<dbReference type="InterPro" id="IPR013249">
    <property type="entry name" value="RNA_pol_sigma70_r4_t2"/>
</dbReference>
<keyword evidence="9" id="KW-1185">Reference proteome</keyword>
<evidence type="ECO:0000259" key="7">
    <source>
        <dbReference type="Pfam" id="PF08281"/>
    </source>
</evidence>
<keyword evidence="2" id="KW-0805">Transcription regulation</keyword>
<accession>A0A0K1Q9F5</accession>
<evidence type="ECO:0000256" key="6">
    <source>
        <dbReference type="SAM" id="MobiDB-lite"/>
    </source>
</evidence>
<keyword evidence="3" id="KW-0731">Sigma factor</keyword>
<dbReference type="SUPFAM" id="SSF88659">
    <property type="entry name" value="Sigma3 and sigma4 domains of RNA polymerase sigma factors"/>
    <property type="match status" value="1"/>
</dbReference>
<feature type="compositionally biased region" description="Basic and acidic residues" evidence="6">
    <location>
        <begin position="103"/>
        <end position="117"/>
    </location>
</feature>
<gene>
    <name evidence="8" type="ORF">AKJ09_09026</name>
</gene>
<feature type="domain" description="RNA polymerase sigma factor 70 region 4 type 2" evidence="7">
    <location>
        <begin position="131"/>
        <end position="181"/>
    </location>
</feature>
<dbReference type="GO" id="GO:0006352">
    <property type="term" value="P:DNA-templated transcription initiation"/>
    <property type="evidence" value="ECO:0007669"/>
    <property type="project" value="InterPro"/>
</dbReference>
<dbReference type="SUPFAM" id="SSF88946">
    <property type="entry name" value="Sigma2 domain of RNA polymerase sigma factors"/>
    <property type="match status" value="1"/>
</dbReference>
<dbReference type="PANTHER" id="PTHR43133:SF8">
    <property type="entry name" value="RNA POLYMERASE SIGMA FACTOR HI_1459-RELATED"/>
    <property type="match status" value="1"/>
</dbReference>
<dbReference type="Gene3D" id="1.10.10.10">
    <property type="entry name" value="Winged helix-like DNA-binding domain superfamily/Winged helix DNA-binding domain"/>
    <property type="match status" value="1"/>
</dbReference>
<dbReference type="GO" id="GO:0003677">
    <property type="term" value="F:DNA binding"/>
    <property type="evidence" value="ECO:0007669"/>
    <property type="project" value="UniProtKB-KW"/>
</dbReference>
<evidence type="ECO:0000313" key="9">
    <source>
        <dbReference type="Proteomes" id="UP000064967"/>
    </source>
</evidence>
<dbReference type="AlphaFoldDB" id="A0A0K1Q9F5"/>
<comment type="similarity">
    <text evidence="1">Belongs to the sigma-70 factor family. ECF subfamily.</text>
</comment>
<evidence type="ECO:0000256" key="4">
    <source>
        <dbReference type="ARBA" id="ARBA00023125"/>
    </source>
</evidence>